<feature type="signal peptide" evidence="7">
    <location>
        <begin position="1"/>
        <end position="18"/>
    </location>
</feature>
<feature type="binding site" evidence="6">
    <location>
        <position position="117"/>
    </location>
    <ligand>
        <name>Ca(2+)</name>
        <dbReference type="ChEBI" id="CHEBI:29108"/>
    </ligand>
</feature>
<feature type="binding site" evidence="6">
    <location>
        <position position="165"/>
    </location>
    <ligand>
        <name>Ca(2+)</name>
        <dbReference type="ChEBI" id="CHEBI:29108"/>
    </ligand>
</feature>
<feature type="binding site" evidence="6">
    <location>
        <position position="233"/>
    </location>
    <ligand>
        <name>Ca(2+)</name>
        <dbReference type="ChEBI" id="CHEBI:29108"/>
    </ligand>
</feature>
<keyword evidence="4 6" id="KW-0106">Calcium</keyword>
<dbReference type="Gene3D" id="2.120.10.100">
    <property type="entry name" value="Apyrase"/>
    <property type="match status" value="1"/>
</dbReference>
<dbReference type="GO" id="GO:0045134">
    <property type="term" value="F:UDP phosphatase activity"/>
    <property type="evidence" value="ECO:0007669"/>
    <property type="project" value="TreeGrafter"/>
</dbReference>
<feature type="chain" id="PRO_5025331160" description="Apyrase" evidence="7">
    <location>
        <begin position="19"/>
        <end position="350"/>
    </location>
</feature>
<dbReference type="PANTHER" id="PTHR13023:SF3">
    <property type="entry name" value="SOLUBLE CALCIUM-ACTIVATED NUCLEOTIDASE 1"/>
    <property type="match status" value="1"/>
</dbReference>
<dbReference type="InterPro" id="IPR009283">
    <property type="entry name" value="Apyrase"/>
</dbReference>
<evidence type="ECO:0000256" key="5">
    <source>
        <dbReference type="ARBA" id="ARBA00025738"/>
    </source>
</evidence>
<dbReference type="PANTHER" id="PTHR13023">
    <property type="entry name" value="APYRASE"/>
    <property type="match status" value="1"/>
</dbReference>
<dbReference type="SUPFAM" id="SSF101887">
    <property type="entry name" value="Apyrase"/>
    <property type="match status" value="1"/>
</dbReference>
<keyword evidence="7" id="KW-0732">Signal</keyword>
<dbReference type="Pfam" id="PF06079">
    <property type="entry name" value="Apyrase"/>
    <property type="match status" value="1"/>
</dbReference>
<comment type="similarity">
    <text evidence="5">Belongs to the apyrase family.</text>
</comment>
<evidence type="ECO:0000313" key="8">
    <source>
        <dbReference type="EMBL" id="NDV33088.1"/>
    </source>
</evidence>
<comment type="cofactor">
    <cofactor evidence="1 6">
        <name>Ca(2+)</name>
        <dbReference type="ChEBI" id="CHEBI:29108"/>
    </cofactor>
</comment>
<feature type="binding site" evidence="6">
    <location>
        <position position="294"/>
    </location>
    <ligand>
        <name>Ca(2+)</name>
        <dbReference type="ChEBI" id="CHEBI:29108"/>
    </ligand>
</feature>
<dbReference type="GO" id="GO:0030166">
    <property type="term" value="P:proteoglycan biosynthetic process"/>
    <property type="evidence" value="ECO:0007669"/>
    <property type="project" value="TreeGrafter"/>
</dbReference>
<evidence type="ECO:0008006" key="9">
    <source>
        <dbReference type="Google" id="ProtNLM"/>
    </source>
</evidence>
<dbReference type="EMBL" id="GIBP01004119">
    <property type="protein sequence ID" value="NDV33088.1"/>
    <property type="molecule type" value="Transcribed_RNA"/>
</dbReference>
<name>A0A6B2L8E4_9EUKA</name>
<feature type="binding site" evidence="6">
    <location>
        <position position="116"/>
    </location>
    <ligand>
        <name>Ca(2+)</name>
        <dbReference type="ChEBI" id="CHEBI:29108"/>
    </ligand>
</feature>
<dbReference type="GO" id="GO:0005509">
    <property type="term" value="F:calcium ion binding"/>
    <property type="evidence" value="ECO:0007669"/>
    <property type="project" value="InterPro"/>
</dbReference>
<evidence type="ECO:0000256" key="4">
    <source>
        <dbReference type="ARBA" id="ARBA00022837"/>
    </source>
</evidence>
<feature type="binding site" evidence="6">
    <location>
        <position position="345"/>
    </location>
    <ligand>
        <name>Ca(2+)</name>
        <dbReference type="ChEBI" id="CHEBI:29108"/>
    </ligand>
</feature>
<evidence type="ECO:0000256" key="7">
    <source>
        <dbReference type="SAM" id="SignalP"/>
    </source>
</evidence>
<dbReference type="AlphaFoldDB" id="A0A6B2L8E4"/>
<evidence type="ECO:0000256" key="1">
    <source>
        <dbReference type="ARBA" id="ARBA00001913"/>
    </source>
</evidence>
<evidence type="ECO:0000256" key="3">
    <source>
        <dbReference type="ARBA" id="ARBA00022801"/>
    </source>
</evidence>
<accession>A0A6B2L8E4</accession>
<organism evidence="8">
    <name type="scientific">Arcella intermedia</name>
    <dbReference type="NCBI Taxonomy" id="1963864"/>
    <lineage>
        <taxon>Eukaryota</taxon>
        <taxon>Amoebozoa</taxon>
        <taxon>Tubulinea</taxon>
        <taxon>Elardia</taxon>
        <taxon>Arcellinida</taxon>
        <taxon>Sphaerothecina</taxon>
        <taxon>Arcellidae</taxon>
        <taxon>Arcella</taxon>
    </lineage>
</organism>
<keyword evidence="2 6" id="KW-0479">Metal-binding</keyword>
<dbReference type="GO" id="GO:0004382">
    <property type="term" value="F:GDP phosphatase activity"/>
    <property type="evidence" value="ECO:0007669"/>
    <property type="project" value="TreeGrafter"/>
</dbReference>
<evidence type="ECO:0000256" key="6">
    <source>
        <dbReference type="PIRSR" id="PIRSR609283-1"/>
    </source>
</evidence>
<sequence length="350" mass="40379">MLLFGFVVFAIVFIYFLSISSPGAVPGQAEAEAVRAEAYYAYQENYWRYNESVSEYEFMLISDMDKMSKEGEKTWVGVMKGGVLVRDHDGAYQVQWKFEKKLKSAYNEAGRGMELSELTYFNGKLLTCDDRTGIIFEILVEETIVVPRFVFTTGDGNTDKGFKCEWMTVVHDKLFVGSIGKEFTTNGKIENLGSQWIKTIDTQGRVEHIFWREKYEELRKHLKVEYPAYMVHEAIMWEPRKKHWVVLPRRYSTEPYDEKLDEEKGTNIFLLASPDFKRIETGEIGKFDPLKGTSSFKFVPFREGEILQLKTIEAGDTVESYLSVVNLNTGKVLMEDIKVGDVKFEGVEFI</sequence>
<reference evidence="8" key="1">
    <citation type="journal article" date="2020" name="J. Eukaryot. Microbiol.">
        <title>De novo Sequencing, Assembly and Annotation of the Transcriptome for the Free-Living Testate Amoeba Arcella intermedia.</title>
        <authorList>
            <person name="Ribeiro G.M."/>
            <person name="Porfirio-Sousa A.L."/>
            <person name="Maurer-Alcala X.X."/>
            <person name="Katz L.A."/>
            <person name="Lahr D.J.G."/>
        </authorList>
    </citation>
    <scope>NUCLEOTIDE SEQUENCE</scope>
</reference>
<proteinExistence type="inferred from homology"/>
<protein>
    <recommendedName>
        <fullName evidence="9">Apyrase</fullName>
    </recommendedName>
</protein>
<evidence type="ECO:0000256" key="2">
    <source>
        <dbReference type="ARBA" id="ARBA00022723"/>
    </source>
</evidence>
<dbReference type="InterPro" id="IPR036258">
    <property type="entry name" value="Apyrase_sf"/>
</dbReference>
<keyword evidence="3" id="KW-0378">Hydrolase</keyword>